<dbReference type="InterPro" id="IPR013655">
    <property type="entry name" value="PAS_fold_3"/>
</dbReference>
<dbReference type="GO" id="GO:0003824">
    <property type="term" value="F:catalytic activity"/>
    <property type="evidence" value="ECO:0007669"/>
    <property type="project" value="UniProtKB-ARBA"/>
</dbReference>
<dbReference type="InterPro" id="IPR052155">
    <property type="entry name" value="Biofilm_reg_signaling"/>
</dbReference>
<dbReference type="InterPro" id="IPR029787">
    <property type="entry name" value="Nucleotide_cyclase"/>
</dbReference>
<feature type="domain" description="PAS" evidence="1">
    <location>
        <begin position="129"/>
        <end position="199"/>
    </location>
</feature>
<dbReference type="RefSeq" id="WP_152584763.1">
    <property type="nucleotide sequence ID" value="NZ_CP045423.1"/>
</dbReference>
<dbReference type="PANTHER" id="PTHR44757">
    <property type="entry name" value="DIGUANYLATE CYCLASE DGCP"/>
    <property type="match status" value="1"/>
</dbReference>
<dbReference type="Gene3D" id="3.20.20.450">
    <property type="entry name" value="EAL domain"/>
    <property type="match status" value="1"/>
</dbReference>
<sequence length="826" mass="90609">MAEASKLLGMSILNNVPALMGYVDRQERYLFTNNTYREWYGVEPQEVLGRTVREILGEANYAAIKPFIERVLAGEPIVYEQTLMTVAGPRFVQGSYSPDRSEDGSVRGFFVLVSDISQRRTLELRLKESEMRFSGAFETSGVGMALVSPEGRFLQVNRAYCAMMGYTAEELARLSFQDITHPDDLAADLRAVSAMIAGERSAHTAEKRYIHKRGHEVHAIVSASLARDAQGAPLHFVAQVQNITDRKVAEERLFREHELSQVTLRSIGDGVLTTDVNGCVTSLNPAAESMTGWTSDEAVGRPLHEVLRIAFCGEDGQILCIGSLPLGSDPAWLGRNTMLLRRDGSAIPVEETAAPIRDRAGAIVGGVLVLHDVTEQRALTSQLAHLAHHDPLTGLANRTLFKSRLDQALARARSVGTGVAVLFGDLDRLKLVNDTLGHSMGDRLLEEVAKRLRACVREGDTVCRWAGDEFGILLPDVTDEVAAAAVAERVIAAIGETFHLKGIGQPVHVGISLGASLFPRDGADSATLMQAADVALYEVKRDGKGSYRFFSQAMHEQVRERTDTEAMLRQAVRTNAFELHYQPRVLLLPRRVVAVEALVRLRSADILIAPSRFIRIAEETGLIVPIGWWVIEQVCRQLQQWKGTILDGVRVSLNVSAMQIRRSDFYPALRALTERYGIDPAQIELEITESSLVEPEPGVAVCLNLLKEAGFSMALDDFGTGYSSFAYLNRLPIDTLKIDRSFIREVGSSQGAVVVEAILALGRALGKKVVAEGVETREQLAWLEARGCDEAQGFLLCPPAVAQDLPRALAASGLIRTEPERRRSAS</sequence>
<dbReference type="InterPro" id="IPR035965">
    <property type="entry name" value="PAS-like_dom_sf"/>
</dbReference>
<dbReference type="InterPro" id="IPR043128">
    <property type="entry name" value="Rev_trsase/Diguanyl_cyclase"/>
</dbReference>
<dbReference type="InterPro" id="IPR013656">
    <property type="entry name" value="PAS_4"/>
</dbReference>
<dbReference type="Pfam" id="PF08447">
    <property type="entry name" value="PAS_3"/>
    <property type="match status" value="1"/>
</dbReference>
<reference evidence="5 6" key="1">
    <citation type="submission" date="2019-10" db="EMBL/GenBank/DDBJ databases">
        <title>Isolation, Identification of Microvirga thermotolerans HR1, a novel thermophilic bacterium and Comparative Genomics of the genus Microvirga.</title>
        <authorList>
            <person name="Li J."/>
            <person name="Zhang W."/>
            <person name="Lin M."/>
            <person name="Wang J."/>
        </authorList>
    </citation>
    <scope>NUCLEOTIDE SEQUENCE [LARGE SCALE GENOMIC DNA]</scope>
    <source>
        <strain evidence="5 6">HR1</strain>
    </source>
</reference>
<dbReference type="SUPFAM" id="SSF141868">
    <property type="entry name" value="EAL domain-like"/>
    <property type="match status" value="1"/>
</dbReference>
<dbReference type="InterPro" id="IPR001633">
    <property type="entry name" value="EAL_dom"/>
</dbReference>
<dbReference type="InterPro" id="IPR000014">
    <property type="entry name" value="PAS"/>
</dbReference>
<dbReference type="PANTHER" id="PTHR44757:SF4">
    <property type="entry name" value="DIGUANYLATE CYCLASE DGCE-RELATED"/>
    <property type="match status" value="1"/>
</dbReference>
<dbReference type="Pfam" id="PF08448">
    <property type="entry name" value="PAS_4"/>
    <property type="match status" value="1"/>
</dbReference>
<evidence type="ECO:0000259" key="3">
    <source>
        <dbReference type="PROSITE" id="PS50883"/>
    </source>
</evidence>
<organism evidence="5 6">
    <name type="scientific">Microvirga thermotolerans</name>
    <dbReference type="NCBI Taxonomy" id="2651334"/>
    <lineage>
        <taxon>Bacteria</taxon>
        <taxon>Pseudomonadati</taxon>
        <taxon>Pseudomonadota</taxon>
        <taxon>Alphaproteobacteria</taxon>
        <taxon>Hyphomicrobiales</taxon>
        <taxon>Methylobacteriaceae</taxon>
        <taxon>Microvirga</taxon>
    </lineage>
</organism>
<dbReference type="SMART" id="SM00052">
    <property type="entry name" value="EAL"/>
    <property type="match status" value="1"/>
</dbReference>
<dbReference type="Pfam" id="PF13426">
    <property type="entry name" value="PAS_9"/>
    <property type="match status" value="1"/>
</dbReference>
<evidence type="ECO:0000259" key="1">
    <source>
        <dbReference type="PROSITE" id="PS50112"/>
    </source>
</evidence>
<dbReference type="InterPro" id="IPR001610">
    <property type="entry name" value="PAC"/>
</dbReference>
<feature type="domain" description="PAC" evidence="2">
    <location>
        <begin position="203"/>
        <end position="255"/>
    </location>
</feature>
<dbReference type="Proteomes" id="UP000325614">
    <property type="component" value="Chromosome"/>
</dbReference>
<dbReference type="InterPro" id="IPR000700">
    <property type="entry name" value="PAS-assoc_C"/>
</dbReference>
<evidence type="ECO:0000259" key="2">
    <source>
        <dbReference type="PROSITE" id="PS50113"/>
    </source>
</evidence>
<name>A0A5P9JRW8_9HYPH</name>
<dbReference type="EMBL" id="CP045423">
    <property type="protein sequence ID" value="QFU15113.1"/>
    <property type="molecule type" value="Genomic_DNA"/>
</dbReference>
<dbReference type="Pfam" id="PF00990">
    <property type="entry name" value="GGDEF"/>
    <property type="match status" value="1"/>
</dbReference>
<dbReference type="SMART" id="SM00091">
    <property type="entry name" value="PAS"/>
    <property type="match status" value="3"/>
</dbReference>
<evidence type="ECO:0000313" key="5">
    <source>
        <dbReference type="EMBL" id="QFU15113.1"/>
    </source>
</evidence>
<dbReference type="SMART" id="SM00086">
    <property type="entry name" value="PAC"/>
    <property type="match status" value="3"/>
</dbReference>
<dbReference type="SMART" id="SM00267">
    <property type="entry name" value="GGDEF"/>
    <property type="match status" value="1"/>
</dbReference>
<dbReference type="FunFam" id="3.30.70.270:FF:000001">
    <property type="entry name" value="Diguanylate cyclase domain protein"/>
    <property type="match status" value="1"/>
</dbReference>
<dbReference type="PROSITE" id="PS50887">
    <property type="entry name" value="GGDEF"/>
    <property type="match status" value="1"/>
</dbReference>
<protein>
    <submittedName>
        <fullName evidence="5">EAL domain-containing protein</fullName>
    </submittedName>
</protein>
<dbReference type="NCBIfam" id="TIGR00254">
    <property type="entry name" value="GGDEF"/>
    <property type="match status" value="1"/>
</dbReference>
<keyword evidence="6" id="KW-1185">Reference proteome</keyword>
<gene>
    <name evidence="5" type="ORF">GDR74_02170</name>
</gene>
<evidence type="ECO:0000259" key="4">
    <source>
        <dbReference type="PROSITE" id="PS50887"/>
    </source>
</evidence>
<feature type="domain" description="PAC" evidence="2">
    <location>
        <begin position="77"/>
        <end position="128"/>
    </location>
</feature>
<feature type="domain" description="EAL" evidence="3">
    <location>
        <begin position="561"/>
        <end position="813"/>
    </location>
</feature>
<dbReference type="InterPro" id="IPR035919">
    <property type="entry name" value="EAL_sf"/>
</dbReference>
<dbReference type="PROSITE" id="PS50883">
    <property type="entry name" value="EAL"/>
    <property type="match status" value="1"/>
</dbReference>
<feature type="domain" description="PAC" evidence="2">
    <location>
        <begin position="333"/>
        <end position="385"/>
    </location>
</feature>
<dbReference type="PROSITE" id="PS50112">
    <property type="entry name" value="PAS"/>
    <property type="match status" value="3"/>
</dbReference>
<dbReference type="InterPro" id="IPR000160">
    <property type="entry name" value="GGDEF_dom"/>
</dbReference>
<dbReference type="AlphaFoldDB" id="A0A5P9JRW8"/>
<feature type="domain" description="PAS" evidence="1">
    <location>
        <begin position="12"/>
        <end position="75"/>
    </location>
</feature>
<dbReference type="NCBIfam" id="TIGR00229">
    <property type="entry name" value="sensory_box"/>
    <property type="match status" value="3"/>
</dbReference>
<dbReference type="SUPFAM" id="SSF55073">
    <property type="entry name" value="Nucleotide cyclase"/>
    <property type="match status" value="1"/>
</dbReference>
<dbReference type="CDD" id="cd01949">
    <property type="entry name" value="GGDEF"/>
    <property type="match status" value="1"/>
</dbReference>
<feature type="domain" description="PAS" evidence="1">
    <location>
        <begin position="256"/>
        <end position="307"/>
    </location>
</feature>
<evidence type="ECO:0000313" key="6">
    <source>
        <dbReference type="Proteomes" id="UP000325614"/>
    </source>
</evidence>
<dbReference type="CDD" id="cd01948">
    <property type="entry name" value="EAL"/>
    <property type="match status" value="1"/>
</dbReference>
<dbReference type="SUPFAM" id="SSF55785">
    <property type="entry name" value="PYP-like sensor domain (PAS domain)"/>
    <property type="match status" value="3"/>
</dbReference>
<dbReference type="CDD" id="cd00130">
    <property type="entry name" value="PAS"/>
    <property type="match status" value="3"/>
</dbReference>
<dbReference type="KEGG" id="mico:GDR74_02170"/>
<accession>A0A5P9JRW8</accession>
<feature type="domain" description="GGDEF" evidence="4">
    <location>
        <begin position="417"/>
        <end position="552"/>
    </location>
</feature>
<dbReference type="PROSITE" id="PS50113">
    <property type="entry name" value="PAC"/>
    <property type="match status" value="3"/>
</dbReference>
<proteinExistence type="predicted"/>
<dbReference type="Pfam" id="PF00563">
    <property type="entry name" value="EAL"/>
    <property type="match status" value="1"/>
</dbReference>
<dbReference type="Gene3D" id="3.30.450.20">
    <property type="entry name" value="PAS domain"/>
    <property type="match status" value="3"/>
</dbReference>
<dbReference type="Gene3D" id="3.30.70.270">
    <property type="match status" value="1"/>
</dbReference>